<name>A0A9P6U4A9_9FUNG</name>
<gene>
    <name evidence="2" type="ORF">DFQ27_004254</name>
</gene>
<sequence length="271" mass="29796">MAESAPKTEDYTRWATGRTPRHAPHLPGPPRIPRDSGMELVSNPFTQNVKATGATGASLFRDSRNHPDAVGTVLNHAATLANFFPARGLEDQTEQFSNYIMKVSSFPGFMLTLNEPTGQKQTTPYVNMMIDDIKRSYDGVVDADANKVASSVKAMANSIINKSSRFAYRSLFTQMSIMGGSDDSSLYLTIFYTTLNMEVEDGKKTYSSPQSYRINRSVFKVLTASLVTNADQLFELLGNGSFDQWVKGATSPGGTKLSCFEELHIGAEKEM</sequence>
<evidence type="ECO:0000313" key="3">
    <source>
        <dbReference type="Proteomes" id="UP000807716"/>
    </source>
</evidence>
<dbReference type="AlphaFoldDB" id="A0A9P6U4A9"/>
<keyword evidence="3" id="KW-1185">Reference proteome</keyword>
<reference evidence="2" key="1">
    <citation type="journal article" date="2020" name="Fungal Divers.">
        <title>Resolving the Mortierellaceae phylogeny through synthesis of multi-gene phylogenetics and phylogenomics.</title>
        <authorList>
            <person name="Vandepol N."/>
            <person name="Liber J."/>
            <person name="Desiro A."/>
            <person name="Na H."/>
            <person name="Kennedy M."/>
            <person name="Barry K."/>
            <person name="Grigoriev I.V."/>
            <person name="Miller A.N."/>
            <person name="O'Donnell K."/>
            <person name="Stajich J.E."/>
            <person name="Bonito G."/>
        </authorList>
    </citation>
    <scope>NUCLEOTIDE SEQUENCE</scope>
    <source>
        <strain evidence="2">BC1065</strain>
    </source>
</reference>
<evidence type="ECO:0000313" key="2">
    <source>
        <dbReference type="EMBL" id="KAG0259055.1"/>
    </source>
</evidence>
<dbReference type="EMBL" id="JAAAJB010000299">
    <property type="protein sequence ID" value="KAG0259055.1"/>
    <property type="molecule type" value="Genomic_DNA"/>
</dbReference>
<dbReference type="OrthoDB" id="2351726at2759"/>
<feature type="compositionally biased region" description="Basic and acidic residues" evidence="1">
    <location>
        <begin position="1"/>
        <end position="12"/>
    </location>
</feature>
<protein>
    <submittedName>
        <fullName evidence="2">Uncharacterized protein</fullName>
    </submittedName>
</protein>
<dbReference type="Proteomes" id="UP000807716">
    <property type="component" value="Unassembled WGS sequence"/>
</dbReference>
<accession>A0A9P6U4A9</accession>
<evidence type="ECO:0000256" key="1">
    <source>
        <dbReference type="SAM" id="MobiDB-lite"/>
    </source>
</evidence>
<proteinExistence type="predicted"/>
<organism evidence="2 3">
    <name type="scientific">Actinomortierella ambigua</name>
    <dbReference type="NCBI Taxonomy" id="1343610"/>
    <lineage>
        <taxon>Eukaryota</taxon>
        <taxon>Fungi</taxon>
        <taxon>Fungi incertae sedis</taxon>
        <taxon>Mucoromycota</taxon>
        <taxon>Mortierellomycotina</taxon>
        <taxon>Mortierellomycetes</taxon>
        <taxon>Mortierellales</taxon>
        <taxon>Mortierellaceae</taxon>
        <taxon>Actinomortierella</taxon>
    </lineage>
</organism>
<feature type="region of interest" description="Disordered" evidence="1">
    <location>
        <begin position="1"/>
        <end position="40"/>
    </location>
</feature>
<comment type="caution">
    <text evidence="2">The sequence shown here is derived from an EMBL/GenBank/DDBJ whole genome shotgun (WGS) entry which is preliminary data.</text>
</comment>